<organism evidence="4 5">
    <name type="scientific">Liquorilactobacillus sucicola DSM 21376 = JCM 15457</name>
    <dbReference type="NCBI Taxonomy" id="1423806"/>
    <lineage>
        <taxon>Bacteria</taxon>
        <taxon>Bacillati</taxon>
        <taxon>Bacillota</taxon>
        <taxon>Bacilli</taxon>
        <taxon>Lactobacillales</taxon>
        <taxon>Lactobacillaceae</taxon>
        <taxon>Liquorilactobacillus</taxon>
    </lineage>
</organism>
<gene>
    <name evidence="4" type="ORF">FD15_GL002151</name>
</gene>
<comment type="caution">
    <text evidence="4">The sequence shown here is derived from an EMBL/GenBank/DDBJ whole genome shotgun (WGS) entry which is preliminary data.</text>
</comment>
<dbReference type="AlphaFoldDB" id="A0A0R2DZE5"/>
<dbReference type="SUPFAM" id="SSF47413">
    <property type="entry name" value="lambda repressor-like DNA-binding domains"/>
    <property type="match status" value="1"/>
</dbReference>
<evidence type="ECO:0000256" key="1">
    <source>
        <dbReference type="ARBA" id="ARBA00023125"/>
    </source>
</evidence>
<sequence>MLNGDSYMFNNNFGMNLKEIRKRHHLTQQDVAKKIHVSRKTISSWETGRNLPDIKMVSALANFYATSVDELLGTEHCNYGKSKPVRSVFTIIALTILITGRLTFLMTNSAIIAMDILIFCVFGLLVLDRKTVLKKTKLIGLLMCICFSLSMGLFDAFSLGFSLRLICIISAVMLFFKLILYLKLIESIKSNI</sequence>
<dbReference type="STRING" id="1423806.FD15_GL002151"/>
<name>A0A0R2DZE5_9LACO</name>
<feature type="transmembrane region" description="Helical" evidence="2">
    <location>
        <begin position="163"/>
        <end position="182"/>
    </location>
</feature>
<dbReference type="eggNOG" id="COG1476">
    <property type="taxonomic scope" value="Bacteria"/>
</dbReference>
<accession>A0A0R2DZE5</accession>
<dbReference type="SMART" id="SM00530">
    <property type="entry name" value="HTH_XRE"/>
    <property type="match status" value="1"/>
</dbReference>
<dbReference type="Proteomes" id="UP000050961">
    <property type="component" value="Unassembled WGS sequence"/>
</dbReference>
<feature type="domain" description="HTH cro/C1-type" evidence="3">
    <location>
        <begin position="17"/>
        <end position="71"/>
    </location>
</feature>
<dbReference type="GO" id="GO:0003677">
    <property type="term" value="F:DNA binding"/>
    <property type="evidence" value="ECO:0007669"/>
    <property type="project" value="UniProtKB-KW"/>
</dbReference>
<dbReference type="PROSITE" id="PS50943">
    <property type="entry name" value="HTH_CROC1"/>
    <property type="match status" value="1"/>
</dbReference>
<dbReference type="Gene3D" id="1.10.260.40">
    <property type="entry name" value="lambda repressor-like DNA-binding domains"/>
    <property type="match status" value="1"/>
</dbReference>
<dbReference type="Pfam" id="PF01381">
    <property type="entry name" value="HTH_3"/>
    <property type="match status" value="1"/>
</dbReference>
<protein>
    <recommendedName>
        <fullName evidence="3">HTH cro/C1-type domain-containing protein</fullName>
    </recommendedName>
</protein>
<reference evidence="4 5" key="1">
    <citation type="journal article" date="2015" name="Genome Announc.">
        <title>Expanding the biotechnology potential of lactobacilli through comparative genomics of 213 strains and associated genera.</title>
        <authorList>
            <person name="Sun Z."/>
            <person name="Harris H.M."/>
            <person name="McCann A."/>
            <person name="Guo C."/>
            <person name="Argimon S."/>
            <person name="Zhang W."/>
            <person name="Yang X."/>
            <person name="Jeffery I.B."/>
            <person name="Cooney J.C."/>
            <person name="Kagawa T.F."/>
            <person name="Liu W."/>
            <person name="Song Y."/>
            <person name="Salvetti E."/>
            <person name="Wrobel A."/>
            <person name="Rasinkangas P."/>
            <person name="Parkhill J."/>
            <person name="Rea M.C."/>
            <person name="O'Sullivan O."/>
            <person name="Ritari J."/>
            <person name="Douillard F.P."/>
            <person name="Paul Ross R."/>
            <person name="Yang R."/>
            <person name="Briner A.E."/>
            <person name="Felis G.E."/>
            <person name="de Vos W.M."/>
            <person name="Barrangou R."/>
            <person name="Klaenhammer T.R."/>
            <person name="Caufield P.W."/>
            <person name="Cui Y."/>
            <person name="Zhang H."/>
            <person name="O'Toole P.W."/>
        </authorList>
    </citation>
    <scope>NUCLEOTIDE SEQUENCE [LARGE SCALE GENOMIC DNA]</scope>
    <source>
        <strain evidence="4 5">DSM 21376</strain>
    </source>
</reference>
<evidence type="ECO:0000313" key="5">
    <source>
        <dbReference type="Proteomes" id="UP000050961"/>
    </source>
</evidence>
<dbReference type="EMBL" id="AYZF01000017">
    <property type="protein sequence ID" value="KRN05588.1"/>
    <property type="molecule type" value="Genomic_DNA"/>
</dbReference>
<feature type="transmembrane region" description="Helical" evidence="2">
    <location>
        <begin position="110"/>
        <end position="127"/>
    </location>
</feature>
<evidence type="ECO:0000259" key="3">
    <source>
        <dbReference type="PROSITE" id="PS50943"/>
    </source>
</evidence>
<evidence type="ECO:0000313" key="4">
    <source>
        <dbReference type="EMBL" id="KRN05588.1"/>
    </source>
</evidence>
<dbReference type="CDD" id="cd00093">
    <property type="entry name" value="HTH_XRE"/>
    <property type="match status" value="1"/>
</dbReference>
<dbReference type="PANTHER" id="PTHR46558:SF11">
    <property type="entry name" value="HTH-TYPE TRANSCRIPTIONAL REGULATOR XRE"/>
    <property type="match status" value="1"/>
</dbReference>
<proteinExistence type="predicted"/>
<keyword evidence="5" id="KW-1185">Reference proteome</keyword>
<dbReference type="InterPro" id="IPR010982">
    <property type="entry name" value="Lambda_DNA-bd_dom_sf"/>
</dbReference>
<dbReference type="InterPro" id="IPR001387">
    <property type="entry name" value="Cro/C1-type_HTH"/>
</dbReference>
<keyword evidence="2" id="KW-0472">Membrane</keyword>
<feature type="transmembrane region" description="Helical" evidence="2">
    <location>
        <begin position="139"/>
        <end position="157"/>
    </location>
</feature>
<evidence type="ECO:0000256" key="2">
    <source>
        <dbReference type="SAM" id="Phobius"/>
    </source>
</evidence>
<dbReference type="PANTHER" id="PTHR46558">
    <property type="entry name" value="TRACRIPTIONAL REGULATORY PROTEIN-RELATED-RELATED"/>
    <property type="match status" value="1"/>
</dbReference>
<keyword evidence="2" id="KW-0812">Transmembrane</keyword>
<dbReference type="PATRIC" id="fig|1423806.3.peg.2195"/>
<keyword evidence="1" id="KW-0238">DNA-binding</keyword>
<keyword evidence="2" id="KW-1133">Transmembrane helix</keyword>
<feature type="transmembrane region" description="Helical" evidence="2">
    <location>
        <begin position="88"/>
        <end position="104"/>
    </location>
</feature>